<feature type="region of interest" description="Disordered" evidence="1">
    <location>
        <begin position="62"/>
        <end position="110"/>
    </location>
</feature>
<dbReference type="InterPro" id="IPR022037">
    <property type="entry name" value="DUF3606"/>
</dbReference>
<evidence type="ECO:0000313" key="2">
    <source>
        <dbReference type="EMBL" id="GAA4141904.1"/>
    </source>
</evidence>
<feature type="compositionally biased region" description="Basic and acidic residues" evidence="1">
    <location>
        <begin position="78"/>
        <end position="99"/>
    </location>
</feature>
<organism evidence="2 3">
    <name type="scientific">Flavobacterium chungbukense</name>
    <dbReference type="NCBI Taxonomy" id="877464"/>
    <lineage>
        <taxon>Bacteria</taxon>
        <taxon>Pseudomonadati</taxon>
        <taxon>Bacteroidota</taxon>
        <taxon>Flavobacteriia</taxon>
        <taxon>Flavobacteriales</taxon>
        <taxon>Flavobacteriaceae</taxon>
        <taxon>Flavobacterium</taxon>
    </lineage>
</organism>
<dbReference type="Proteomes" id="UP001501333">
    <property type="component" value="Unassembled WGS sequence"/>
</dbReference>
<evidence type="ECO:0000256" key="1">
    <source>
        <dbReference type="SAM" id="MobiDB-lite"/>
    </source>
</evidence>
<name>A0ABP7YV68_9FLAO</name>
<evidence type="ECO:0000313" key="3">
    <source>
        <dbReference type="Proteomes" id="UP001501333"/>
    </source>
</evidence>
<gene>
    <name evidence="2" type="ORF">GCM10022250_43920</name>
</gene>
<accession>A0ABP7YV68</accession>
<dbReference type="Pfam" id="PF12244">
    <property type="entry name" value="DUF3606"/>
    <property type="match status" value="1"/>
</dbReference>
<proteinExistence type="predicted"/>
<protein>
    <recommendedName>
        <fullName evidence="4">DUF3606 domain-containing protein</fullName>
    </recommendedName>
</protein>
<feature type="compositionally biased region" description="Polar residues" evidence="1">
    <location>
        <begin position="67"/>
        <end position="76"/>
    </location>
</feature>
<evidence type="ECO:0008006" key="4">
    <source>
        <dbReference type="Google" id="ProtNLM"/>
    </source>
</evidence>
<keyword evidence="3" id="KW-1185">Reference proteome</keyword>
<dbReference type="EMBL" id="BAABAO010000016">
    <property type="protein sequence ID" value="GAA4141904.1"/>
    <property type="molecule type" value="Genomic_DNA"/>
</dbReference>
<reference evidence="3" key="1">
    <citation type="journal article" date="2019" name="Int. J. Syst. Evol. Microbiol.">
        <title>The Global Catalogue of Microorganisms (GCM) 10K type strain sequencing project: providing services to taxonomists for standard genome sequencing and annotation.</title>
        <authorList>
            <consortium name="The Broad Institute Genomics Platform"/>
            <consortium name="The Broad Institute Genome Sequencing Center for Infectious Disease"/>
            <person name="Wu L."/>
            <person name="Ma J."/>
        </authorList>
    </citation>
    <scope>NUCLEOTIDE SEQUENCE [LARGE SCALE GENOMIC DNA]</scope>
    <source>
        <strain evidence="3">JCM 17386</strain>
    </source>
</reference>
<comment type="caution">
    <text evidence="2">The sequence shown here is derived from an EMBL/GenBank/DDBJ whole genome shotgun (WGS) entry which is preliminary data.</text>
</comment>
<sequence length="110" mass="12414">MDKPLKLRVMENINRTGQQENTHIDISDQNEIQQWAEKLNVPEEILKDAVRAAGTTVKEVVEHISENPPSRESASESVRLKDGPWHDDAHHNPEGKSIEEATDPSKLSKL</sequence>